<evidence type="ECO:0000313" key="2">
    <source>
        <dbReference type="EMBL" id="GIT96823.1"/>
    </source>
</evidence>
<name>A0ABQ4NQY8_9RHOB</name>
<comment type="caution">
    <text evidence="2">The sequence shown here is derived from an EMBL/GenBank/DDBJ whole genome shotgun (WGS) entry which is preliminary data.</text>
</comment>
<dbReference type="SUPFAM" id="SSF52833">
    <property type="entry name" value="Thioredoxin-like"/>
    <property type="match status" value="1"/>
</dbReference>
<dbReference type="InterPro" id="IPR036249">
    <property type="entry name" value="Thioredoxin-like_sf"/>
</dbReference>
<keyword evidence="3" id="KW-1185">Reference proteome</keyword>
<feature type="signal peptide" evidence="1">
    <location>
        <begin position="1"/>
        <end position="26"/>
    </location>
</feature>
<reference evidence="2 3" key="1">
    <citation type="submission" date="2021-05" db="EMBL/GenBank/DDBJ databases">
        <title>Bacteria Genome sequencing.</title>
        <authorList>
            <person name="Takabe Y."/>
            <person name="Nakajima Y."/>
            <person name="Suzuki S."/>
            <person name="Shiozaki T."/>
        </authorList>
    </citation>
    <scope>NUCLEOTIDE SEQUENCE [LARGE SCALE GENOMIC DNA]</scope>
    <source>
        <strain evidence="2 3">AI_62</strain>
    </source>
</reference>
<evidence type="ECO:0000313" key="3">
    <source>
        <dbReference type="Proteomes" id="UP000786693"/>
    </source>
</evidence>
<dbReference type="Proteomes" id="UP000786693">
    <property type="component" value="Unassembled WGS sequence"/>
</dbReference>
<organism evidence="2 3">
    <name type="scientific">Jannaschia pagri</name>
    <dbReference type="NCBI Taxonomy" id="2829797"/>
    <lineage>
        <taxon>Bacteria</taxon>
        <taxon>Pseudomonadati</taxon>
        <taxon>Pseudomonadota</taxon>
        <taxon>Alphaproteobacteria</taxon>
        <taxon>Rhodobacterales</taxon>
        <taxon>Roseobacteraceae</taxon>
        <taxon>Jannaschia</taxon>
    </lineage>
</organism>
<dbReference type="EMBL" id="BPFH01000008">
    <property type="protein sequence ID" value="GIT96823.1"/>
    <property type="molecule type" value="Genomic_DNA"/>
</dbReference>
<accession>A0ABQ4NQY8</accession>
<gene>
    <name evidence="2" type="ORF">JANAI62_34460</name>
</gene>
<evidence type="ECO:0008006" key="4">
    <source>
        <dbReference type="Google" id="ProtNLM"/>
    </source>
</evidence>
<dbReference type="RefSeq" id="WP_220750317.1">
    <property type="nucleotide sequence ID" value="NZ_BPFH01000008.1"/>
</dbReference>
<feature type="chain" id="PRO_5045591340" description="Regulatory protein SoxS" evidence="1">
    <location>
        <begin position="27"/>
        <end position="134"/>
    </location>
</feature>
<dbReference type="Gene3D" id="3.40.30.10">
    <property type="entry name" value="Glutaredoxin"/>
    <property type="match status" value="1"/>
</dbReference>
<evidence type="ECO:0000256" key="1">
    <source>
        <dbReference type="SAM" id="SignalP"/>
    </source>
</evidence>
<protein>
    <recommendedName>
        <fullName evidence="4">Regulatory protein SoxS</fullName>
    </recommendedName>
</protein>
<proteinExistence type="predicted"/>
<sequence>MIYELQPLLRTAALAVLVAIPVPAMAQVALLMGEEEGCIWCARWDAEVGDAYAKTAEGRAAPLRRVDIHDPLPDDIRLTSRMRFTPTFVLLHDGQEVARREGYPGEDFFWPVLGQMLDAAAEDIPELDGWRDGR</sequence>
<keyword evidence="1" id="KW-0732">Signal</keyword>